<reference evidence="3" key="1">
    <citation type="submission" date="2016-10" db="EMBL/GenBank/DDBJ databases">
        <authorList>
            <person name="Varghese N."/>
            <person name="Submissions S."/>
        </authorList>
    </citation>
    <scope>NUCLEOTIDE SEQUENCE [LARGE SCALE GENOMIC DNA]</scope>
    <source>
        <strain evidence="3">DSM 45459</strain>
    </source>
</reference>
<dbReference type="Proteomes" id="UP000199301">
    <property type="component" value="Unassembled WGS sequence"/>
</dbReference>
<name>A0A1H1F0G7_9ACTN</name>
<sequence length="584" mass="58576">MVRPQNGRRAATAGPPTRPTTPRERADGAGRSARFDSRAEFAAAAALSDPLALCDRLERLPARFEYEMARQFTGKQPEQQSGQQAGQRPESTGTATISGELAAARAPGGAPEELPADRTSGSRSRTGQDGRDPRAAASVHSAAPAHSAAPEASWTPGGGPGEAPLSASSPQAPSPSEVTGWIGPPAVPADSEQPRERREAESSRPRAELAGSLLDEGERFPEEDAAGVPAATAPEEDETPTGPIGTSEELLGPEEGAHAAPAAPAEPPAGGAAPRSHPQDPPSPARGTPARAQEPGFPPGSGVSGPVVARTPQQDPGDAAGQSHPAPPAQGPPAGQGVPGGPWTPRGTPVPGGRQAPPAAPAPQEPQPPRGPQVHPAPQSPPPGGQPPAPPRPVTGPNPMPPAPAVPGPQSGTPTGPPSGPVRVPQDGRASPRQEGAAPAPAESAPAAGPPPGGQASTPDQPPADPGAADPGAVQQSRPAVQPPKYEPRPDGGFGPMGSGGWAGGGPSPRYAPRNRGQQDADQEDQESSRGNEWRSGQGVDPDDADDQPQFLMHADDPGGADFGGDRLVAPPVIGEGPAGYGGF</sequence>
<evidence type="ECO:0000313" key="2">
    <source>
        <dbReference type="EMBL" id="SDQ94388.1"/>
    </source>
</evidence>
<feature type="compositionally biased region" description="Low complexity" evidence="1">
    <location>
        <begin position="74"/>
        <end position="87"/>
    </location>
</feature>
<feature type="compositionally biased region" description="Low complexity" evidence="1">
    <location>
        <begin position="434"/>
        <end position="447"/>
    </location>
</feature>
<feature type="compositionally biased region" description="Gly residues" evidence="1">
    <location>
        <begin position="492"/>
        <end position="507"/>
    </location>
</feature>
<feature type="compositionally biased region" description="Low complexity" evidence="1">
    <location>
        <begin position="135"/>
        <end position="153"/>
    </location>
</feature>
<organism evidence="2 3">
    <name type="scientific">Actinopolyspora saharensis</name>
    <dbReference type="NCBI Taxonomy" id="995062"/>
    <lineage>
        <taxon>Bacteria</taxon>
        <taxon>Bacillati</taxon>
        <taxon>Actinomycetota</taxon>
        <taxon>Actinomycetes</taxon>
        <taxon>Actinopolysporales</taxon>
        <taxon>Actinopolysporaceae</taxon>
        <taxon>Actinopolyspora</taxon>
    </lineage>
</organism>
<feature type="compositionally biased region" description="Pro residues" evidence="1">
    <location>
        <begin position="358"/>
        <end position="371"/>
    </location>
</feature>
<dbReference type="EMBL" id="FNKO01000002">
    <property type="protein sequence ID" value="SDQ94388.1"/>
    <property type="molecule type" value="Genomic_DNA"/>
</dbReference>
<dbReference type="AlphaFoldDB" id="A0A1H1F0G7"/>
<feature type="compositionally biased region" description="Low complexity" evidence="1">
    <location>
        <begin position="163"/>
        <end position="176"/>
    </location>
</feature>
<feature type="region of interest" description="Disordered" evidence="1">
    <location>
        <begin position="1"/>
        <end position="35"/>
    </location>
</feature>
<protein>
    <submittedName>
        <fullName evidence="2">Uncharacterized protein</fullName>
    </submittedName>
</protein>
<gene>
    <name evidence="2" type="ORF">SAMN04489718_2770</name>
</gene>
<feature type="compositionally biased region" description="Basic and acidic residues" evidence="1">
    <location>
        <begin position="192"/>
        <end position="207"/>
    </location>
</feature>
<proteinExistence type="predicted"/>
<keyword evidence="3" id="KW-1185">Reference proteome</keyword>
<feature type="compositionally biased region" description="Pro residues" evidence="1">
    <location>
        <begin position="378"/>
        <end position="407"/>
    </location>
</feature>
<feature type="compositionally biased region" description="Low complexity" evidence="1">
    <location>
        <begin position="258"/>
        <end position="274"/>
    </location>
</feature>
<feature type="compositionally biased region" description="Low complexity" evidence="1">
    <location>
        <begin position="99"/>
        <end position="113"/>
    </location>
</feature>
<accession>A0A1H1F0G7</accession>
<evidence type="ECO:0000313" key="3">
    <source>
        <dbReference type="Proteomes" id="UP000199301"/>
    </source>
</evidence>
<dbReference type="STRING" id="995062.SAMN04489718_2770"/>
<feature type="region of interest" description="Disordered" evidence="1">
    <location>
        <begin position="68"/>
        <end position="584"/>
    </location>
</feature>
<dbReference type="OrthoDB" id="3701389at2"/>
<evidence type="ECO:0000256" key="1">
    <source>
        <dbReference type="SAM" id="MobiDB-lite"/>
    </source>
</evidence>
<feature type="compositionally biased region" description="Basic and acidic residues" evidence="1">
    <location>
        <begin position="21"/>
        <end position="35"/>
    </location>
</feature>
<dbReference type="RefSeq" id="WP_139186561.1">
    <property type="nucleotide sequence ID" value="NZ_FNKO01000002.1"/>
</dbReference>